<keyword evidence="6" id="KW-0458">Lysosome</keyword>
<dbReference type="GeneTree" id="ENSGT00390000012891"/>
<dbReference type="Pfam" id="PF00704">
    <property type="entry name" value="Glyco_hydro_18"/>
    <property type="match status" value="1"/>
</dbReference>
<evidence type="ECO:0000313" key="14">
    <source>
        <dbReference type="Proteomes" id="UP000694385"/>
    </source>
</evidence>
<keyword evidence="7" id="KW-0326">Glycosidase</keyword>
<dbReference type="Gene3D" id="3.20.20.80">
    <property type="entry name" value="Glycosidases"/>
    <property type="match status" value="1"/>
</dbReference>
<feature type="chain" id="PRO_5034564794" description="Di-N-acetylchitobiase" evidence="11">
    <location>
        <begin position="24"/>
        <end position="369"/>
    </location>
</feature>
<dbReference type="Proteomes" id="UP000694385">
    <property type="component" value="Unassembled WGS sequence"/>
</dbReference>
<dbReference type="OrthoDB" id="73875at2759"/>
<evidence type="ECO:0000256" key="7">
    <source>
        <dbReference type="ARBA" id="ARBA00023295"/>
    </source>
</evidence>
<comment type="function">
    <text evidence="8">Involved in the degradation of asparagine-linked glycoproteins. Hydrolyze of N-acetyl-beta-D-glucosamine (1-4)N-acetylglucosamine chitobiose core from the reducing end of the bond, it requires prior cleavage by glycosylasparaginase.</text>
</comment>
<organism evidence="13 14">
    <name type="scientific">Jaculus jaculus</name>
    <name type="common">Lesser Egyptian jerboa</name>
    <dbReference type="NCBI Taxonomy" id="51337"/>
    <lineage>
        <taxon>Eukaryota</taxon>
        <taxon>Metazoa</taxon>
        <taxon>Chordata</taxon>
        <taxon>Craniata</taxon>
        <taxon>Vertebrata</taxon>
        <taxon>Euteleostomi</taxon>
        <taxon>Mammalia</taxon>
        <taxon>Eutheria</taxon>
        <taxon>Euarchontoglires</taxon>
        <taxon>Glires</taxon>
        <taxon>Rodentia</taxon>
        <taxon>Myomorpha</taxon>
        <taxon>Dipodoidea</taxon>
        <taxon>Dipodidae</taxon>
        <taxon>Dipodinae</taxon>
        <taxon>Jaculus</taxon>
    </lineage>
</organism>
<dbReference type="InterPro" id="IPR047898">
    <property type="entry name" value="DIAC_cat"/>
</dbReference>
<dbReference type="CTD" id="1486"/>
<evidence type="ECO:0000256" key="2">
    <source>
        <dbReference type="ARBA" id="ARBA00009336"/>
    </source>
</evidence>
<gene>
    <name evidence="13" type="primary">Ctbs</name>
</gene>
<evidence type="ECO:0000256" key="8">
    <source>
        <dbReference type="ARBA" id="ARBA00055477"/>
    </source>
</evidence>
<accession>A0A8C5KZW7</accession>
<protein>
    <recommendedName>
        <fullName evidence="9">Di-N-acetylchitobiase</fullName>
    </recommendedName>
</protein>
<dbReference type="InterPro" id="IPR001223">
    <property type="entry name" value="Glyco_hydro18_cat"/>
</dbReference>
<dbReference type="PANTHER" id="PTHR46290:SF1">
    <property type="entry name" value="DI-N-ACETYLCHITOBIASE"/>
    <property type="match status" value="1"/>
</dbReference>
<evidence type="ECO:0000256" key="5">
    <source>
        <dbReference type="ARBA" id="ARBA00023180"/>
    </source>
</evidence>
<dbReference type="PROSITE" id="PS51910">
    <property type="entry name" value="GH18_2"/>
    <property type="match status" value="1"/>
</dbReference>
<dbReference type="GO" id="GO:0005615">
    <property type="term" value="C:extracellular space"/>
    <property type="evidence" value="ECO:0007669"/>
    <property type="project" value="TreeGrafter"/>
</dbReference>
<dbReference type="GO" id="GO:0005764">
    <property type="term" value="C:lysosome"/>
    <property type="evidence" value="ECO:0007669"/>
    <property type="project" value="UniProtKB-SubCell"/>
</dbReference>
<dbReference type="FunFam" id="3.10.50.10:FF:000006">
    <property type="entry name" value="Chitobiase, di-N-acetyl"/>
    <property type="match status" value="1"/>
</dbReference>
<dbReference type="InterPro" id="IPR011583">
    <property type="entry name" value="Chitinase_II/V-like_cat"/>
</dbReference>
<evidence type="ECO:0000256" key="4">
    <source>
        <dbReference type="ARBA" id="ARBA00022801"/>
    </source>
</evidence>
<evidence type="ECO:0000313" key="13">
    <source>
        <dbReference type="Ensembl" id="ENSJJAP00000016575.1"/>
    </source>
</evidence>
<dbReference type="GO" id="GO:0008061">
    <property type="term" value="F:chitin binding"/>
    <property type="evidence" value="ECO:0007669"/>
    <property type="project" value="InterPro"/>
</dbReference>
<dbReference type="PROSITE" id="PS51257">
    <property type="entry name" value="PROKAR_LIPOPROTEIN"/>
    <property type="match status" value="1"/>
</dbReference>
<dbReference type="Ensembl" id="ENSJJAT00000023088.1">
    <property type="protein sequence ID" value="ENSJJAP00000016575.1"/>
    <property type="gene ID" value="ENSJJAG00000018386.1"/>
</dbReference>
<keyword evidence="3 11" id="KW-0732">Signal</keyword>
<evidence type="ECO:0000256" key="1">
    <source>
        <dbReference type="ARBA" id="ARBA00004371"/>
    </source>
</evidence>
<reference evidence="13" key="2">
    <citation type="submission" date="2025-09" db="UniProtKB">
        <authorList>
            <consortium name="Ensembl"/>
        </authorList>
    </citation>
    <scope>IDENTIFICATION</scope>
</reference>
<dbReference type="GO" id="GO:0004568">
    <property type="term" value="F:chitinase activity"/>
    <property type="evidence" value="ECO:0007669"/>
    <property type="project" value="TreeGrafter"/>
</dbReference>
<dbReference type="OMA" id="KWIMKQV"/>
<dbReference type="PROSITE" id="PS01095">
    <property type="entry name" value="GH18_1"/>
    <property type="match status" value="1"/>
</dbReference>
<dbReference type="AlphaFoldDB" id="A0A8C5KZW7"/>
<keyword evidence="4" id="KW-0378">Hydrolase</keyword>
<dbReference type="Gene3D" id="3.10.50.10">
    <property type="match status" value="1"/>
</dbReference>
<dbReference type="PANTHER" id="PTHR46290">
    <property type="entry name" value="DI-N-ACETYLCHITOBIASE"/>
    <property type="match status" value="1"/>
</dbReference>
<dbReference type="FunFam" id="3.20.20.80:FF:000250">
    <property type="entry name" value="Probable di-N-acetylchitobiase 1"/>
    <property type="match status" value="1"/>
</dbReference>
<evidence type="ECO:0000256" key="11">
    <source>
        <dbReference type="SAM" id="SignalP"/>
    </source>
</evidence>
<evidence type="ECO:0000256" key="6">
    <source>
        <dbReference type="ARBA" id="ARBA00023228"/>
    </source>
</evidence>
<dbReference type="RefSeq" id="XP_004653810.1">
    <property type="nucleotide sequence ID" value="XM_004653753.3"/>
</dbReference>
<dbReference type="GeneID" id="101605491"/>
<keyword evidence="5" id="KW-0325">Glycoprotein</keyword>
<comment type="subcellular location">
    <subcellularLocation>
        <location evidence="1">Lysosome</location>
    </subcellularLocation>
</comment>
<dbReference type="InterPro" id="IPR017853">
    <property type="entry name" value="GH"/>
</dbReference>
<evidence type="ECO:0000256" key="9">
    <source>
        <dbReference type="ARBA" id="ARBA00074174"/>
    </source>
</evidence>
<evidence type="ECO:0000256" key="10">
    <source>
        <dbReference type="RuleBase" id="RU004453"/>
    </source>
</evidence>
<proteinExistence type="inferred from homology"/>
<dbReference type="CDD" id="cd02875">
    <property type="entry name" value="GH18_chitobiase"/>
    <property type="match status" value="1"/>
</dbReference>
<dbReference type="GO" id="GO:0006032">
    <property type="term" value="P:chitin catabolic process"/>
    <property type="evidence" value="ECO:0007669"/>
    <property type="project" value="UniProtKB-ARBA"/>
</dbReference>
<reference evidence="13" key="1">
    <citation type="submission" date="2025-08" db="UniProtKB">
        <authorList>
            <consortium name="Ensembl"/>
        </authorList>
    </citation>
    <scope>IDENTIFICATION</scope>
</reference>
<keyword evidence="14" id="KW-1185">Reference proteome</keyword>
<feature type="signal peptide" evidence="11">
    <location>
        <begin position="1"/>
        <end position="23"/>
    </location>
</feature>
<dbReference type="SMART" id="SM00636">
    <property type="entry name" value="Glyco_18"/>
    <property type="match status" value="1"/>
</dbReference>
<comment type="similarity">
    <text evidence="2 10">Belongs to the glycosyl hydrolase 18 family.</text>
</comment>
<dbReference type="InterPro" id="IPR051887">
    <property type="entry name" value="GH18_Domain-Containing"/>
</dbReference>
<name>A0A8C5KZW7_JACJA</name>
<dbReference type="InterPro" id="IPR029070">
    <property type="entry name" value="Chitinase_insertion_sf"/>
</dbReference>
<evidence type="ECO:0000256" key="3">
    <source>
        <dbReference type="ARBA" id="ARBA00022729"/>
    </source>
</evidence>
<evidence type="ECO:0000259" key="12">
    <source>
        <dbReference type="PROSITE" id="PS51910"/>
    </source>
</evidence>
<sequence>MSGPRLGRPGLAVLLALLPLAGAGCPCSDSALCRPIRRRPDFEVFVFDVGQKTWKSYDWSQITTVAAFGKYDSELMCHAHSRGARVVLKGDVSLKDIVDPTFRASWIAQKVDLAKTQYMDGINIDIEQDVDCSSPEYDALTALVRETTASFHDEIEGSQVTFDVAWSPKNIDRRCYNYTGIAEACDFLFVMSYDEQSQIWSECIAAANAPYSQTLTGYSDYIKMGIDPKKLVMGIPWYGYDYTCLNFSEGGVCTIAKVPFRGAPCSDAAGRQVPYKTIMKQVNTSVSGSQWDADQQAPYFNYKDPKGQFHQVWYDNPQSISLKAAYVQDHSLRGLGMWNANCLDYSGDAVARQQTEEMWEVLRPKLSPR</sequence>
<dbReference type="GO" id="GO:0009313">
    <property type="term" value="P:oligosaccharide catabolic process"/>
    <property type="evidence" value="ECO:0007669"/>
    <property type="project" value="TreeGrafter"/>
</dbReference>
<feature type="domain" description="GH18" evidence="12">
    <location>
        <begin position="1"/>
        <end position="369"/>
    </location>
</feature>
<dbReference type="SUPFAM" id="SSF51445">
    <property type="entry name" value="(Trans)glycosidases"/>
    <property type="match status" value="1"/>
</dbReference>
<dbReference type="InterPro" id="IPR001579">
    <property type="entry name" value="Glyco_hydro_18_chit_AS"/>
</dbReference>